<dbReference type="InterPro" id="IPR036291">
    <property type="entry name" value="NAD(P)-bd_dom_sf"/>
</dbReference>
<reference evidence="4 5" key="1">
    <citation type="submission" date="2017-09" db="EMBL/GenBank/DDBJ databases">
        <title>Depth-based differentiation of microbial function through sediment-hosted aquifers and enrichment of novel symbionts in the deep terrestrial subsurface.</title>
        <authorList>
            <person name="Probst A.J."/>
            <person name="Ladd B."/>
            <person name="Jarett J.K."/>
            <person name="Geller-Mcgrath D.E."/>
            <person name="Sieber C.M."/>
            <person name="Emerson J.B."/>
            <person name="Anantharaman K."/>
            <person name="Thomas B.C."/>
            <person name="Malmstrom R."/>
            <person name="Stieglmeier M."/>
            <person name="Klingl A."/>
            <person name="Woyke T."/>
            <person name="Ryan C.M."/>
            <person name="Banfield J.F."/>
        </authorList>
    </citation>
    <scope>NUCLEOTIDE SEQUENCE [LARGE SCALE GENOMIC DNA]</scope>
    <source>
        <strain evidence="4">CG23_combo_of_CG06-09_8_20_14_all_40_13</strain>
    </source>
</reference>
<comment type="function">
    <text evidence="2">Catalyzes the reduction of dTDP-6-deoxy-L-lyxo-4-hexulose to yield dTDP-L-rhamnose.</text>
</comment>
<keyword evidence="2" id="KW-0560">Oxidoreductase</keyword>
<name>A0A2G9YQE1_9BACT</name>
<dbReference type="EC" id="1.1.1.133" evidence="2"/>
<dbReference type="Gene3D" id="3.90.25.10">
    <property type="entry name" value="UDP-galactose 4-epimerase, domain 1"/>
    <property type="match status" value="1"/>
</dbReference>
<dbReference type="SUPFAM" id="SSF51735">
    <property type="entry name" value="NAD(P)-binding Rossmann-fold domains"/>
    <property type="match status" value="1"/>
</dbReference>
<protein>
    <recommendedName>
        <fullName evidence="2">dTDP-4-dehydrorhamnose reductase</fullName>
        <ecNumber evidence="2">1.1.1.133</ecNumber>
    </recommendedName>
</protein>
<dbReference type="Pfam" id="PF04321">
    <property type="entry name" value="RmlD_sub_bind"/>
    <property type="match status" value="1"/>
</dbReference>
<evidence type="ECO:0000313" key="5">
    <source>
        <dbReference type="Proteomes" id="UP000231567"/>
    </source>
</evidence>
<feature type="domain" description="RmlD-like substrate binding" evidence="3">
    <location>
        <begin position="1"/>
        <end position="280"/>
    </location>
</feature>
<dbReference type="UniPathway" id="UPA00124"/>
<dbReference type="PANTHER" id="PTHR10491:SF4">
    <property type="entry name" value="METHIONINE ADENOSYLTRANSFERASE 2 SUBUNIT BETA"/>
    <property type="match status" value="1"/>
</dbReference>
<dbReference type="GO" id="GO:0008831">
    <property type="term" value="F:dTDP-4-dehydrorhamnose reductase activity"/>
    <property type="evidence" value="ECO:0007669"/>
    <property type="project" value="UniProtKB-EC"/>
</dbReference>
<dbReference type="Gene3D" id="3.40.50.720">
    <property type="entry name" value="NAD(P)-binding Rossmann-like Domain"/>
    <property type="match status" value="1"/>
</dbReference>
<comment type="similarity">
    <text evidence="1 2">Belongs to the dTDP-4-dehydrorhamnose reductase family.</text>
</comment>
<dbReference type="InterPro" id="IPR029903">
    <property type="entry name" value="RmlD-like-bd"/>
</dbReference>
<dbReference type="CDD" id="cd05254">
    <property type="entry name" value="dTDP_HR_like_SDR_e"/>
    <property type="match status" value="1"/>
</dbReference>
<accession>A0A2G9YQE1</accession>
<dbReference type="GO" id="GO:0019305">
    <property type="term" value="P:dTDP-rhamnose biosynthetic process"/>
    <property type="evidence" value="ECO:0007669"/>
    <property type="project" value="UniProtKB-UniPathway"/>
</dbReference>
<dbReference type="PANTHER" id="PTHR10491">
    <property type="entry name" value="DTDP-4-DEHYDRORHAMNOSE REDUCTASE"/>
    <property type="match status" value="1"/>
</dbReference>
<dbReference type="AlphaFoldDB" id="A0A2G9YQE1"/>
<keyword evidence="2" id="KW-0521">NADP</keyword>
<evidence type="ECO:0000256" key="1">
    <source>
        <dbReference type="ARBA" id="ARBA00010944"/>
    </source>
</evidence>
<dbReference type="NCBIfam" id="TIGR01214">
    <property type="entry name" value="rmlD"/>
    <property type="match status" value="1"/>
</dbReference>
<evidence type="ECO:0000313" key="4">
    <source>
        <dbReference type="EMBL" id="PIP21467.1"/>
    </source>
</evidence>
<comment type="pathway">
    <text evidence="2">Carbohydrate biosynthesis; dTDP-L-rhamnose biosynthesis.</text>
</comment>
<comment type="caution">
    <text evidence="4">The sequence shown here is derived from an EMBL/GenBank/DDBJ whole genome shotgun (WGS) entry which is preliminary data.</text>
</comment>
<dbReference type="EMBL" id="PCRM01000039">
    <property type="protein sequence ID" value="PIP21467.1"/>
    <property type="molecule type" value="Genomic_DNA"/>
</dbReference>
<proteinExistence type="inferred from homology"/>
<dbReference type="Proteomes" id="UP000231567">
    <property type="component" value="Unassembled WGS sequence"/>
</dbReference>
<evidence type="ECO:0000259" key="3">
    <source>
        <dbReference type="Pfam" id="PF04321"/>
    </source>
</evidence>
<gene>
    <name evidence="4" type="primary">rfbD</name>
    <name evidence="4" type="ORF">COX39_02925</name>
</gene>
<organism evidence="4 5">
    <name type="scientific">Candidatus Nealsonbacteria bacterium CG23_combo_of_CG06-09_8_20_14_all_40_13</name>
    <dbReference type="NCBI Taxonomy" id="1974724"/>
    <lineage>
        <taxon>Bacteria</taxon>
        <taxon>Candidatus Nealsoniibacteriota</taxon>
    </lineage>
</organism>
<sequence length="283" mass="31846">MRVLVTGGNGQLGRALKKVLPEKDSFFVDKEQMDITDKKEVLKKILKISPQVIIHCAAYTDVDGSELNQKLAFKVNRGGAANVAAAAKKISAAMVYISTDYVFDGRKKTPYSEAGKTNPLGIYGQSKLAGERQVQKILKKFFIVRTAWLYGEGKNFPKTILNLTKTKKEINVVSDQFGSPTYTLDLARGLSKLILTQKYGLYHFTNSGSCSWFQFAQKILKLKNKNNVKIIPITTQQWSKIKPGGAPRPNYTVLNTHKFQKTFKIKPRSWQSALKDYMKENNV</sequence>
<dbReference type="GO" id="GO:0005829">
    <property type="term" value="C:cytosol"/>
    <property type="evidence" value="ECO:0007669"/>
    <property type="project" value="TreeGrafter"/>
</dbReference>
<dbReference type="InterPro" id="IPR005913">
    <property type="entry name" value="dTDP_dehydrorham_reduct"/>
</dbReference>
<evidence type="ECO:0000256" key="2">
    <source>
        <dbReference type="RuleBase" id="RU364082"/>
    </source>
</evidence>